<dbReference type="SUPFAM" id="SSF53756">
    <property type="entry name" value="UDP-Glycosyltransferase/glycogen phosphorylase"/>
    <property type="match status" value="1"/>
</dbReference>
<name>A0A6H2BXD5_DOLFA</name>
<evidence type="ECO:0000259" key="1">
    <source>
        <dbReference type="Pfam" id="PF00534"/>
    </source>
</evidence>
<dbReference type="AlphaFoldDB" id="A0A6H2BXD5"/>
<dbReference type="InterPro" id="IPR028098">
    <property type="entry name" value="Glyco_trans_4-like_N"/>
</dbReference>
<dbReference type="GO" id="GO:0016757">
    <property type="term" value="F:glycosyltransferase activity"/>
    <property type="evidence" value="ECO:0007669"/>
    <property type="project" value="InterPro"/>
</dbReference>
<feature type="domain" description="Glycosyl transferase family 1" evidence="1">
    <location>
        <begin position="190"/>
        <end position="340"/>
    </location>
</feature>
<protein>
    <submittedName>
        <fullName evidence="3">Glycosyltransferase family 4 protein</fullName>
    </submittedName>
</protein>
<proteinExistence type="predicted"/>
<dbReference type="KEGG" id="dfs:HGD76_08615"/>
<dbReference type="Gene3D" id="3.40.50.2000">
    <property type="entry name" value="Glycogen Phosphorylase B"/>
    <property type="match status" value="2"/>
</dbReference>
<dbReference type="InterPro" id="IPR001296">
    <property type="entry name" value="Glyco_trans_1"/>
</dbReference>
<organism evidence="3 4">
    <name type="scientific">Dolichospermum flos-aquae CCAP 1403/13F</name>
    <dbReference type="NCBI Taxonomy" id="315271"/>
    <lineage>
        <taxon>Bacteria</taxon>
        <taxon>Bacillati</taxon>
        <taxon>Cyanobacteriota</taxon>
        <taxon>Cyanophyceae</taxon>
        <taxon>Nostocales</taxon>
        <taxon>Aphanizomenonaceae</taxon>
        <taxon>Dolichospermum</taxon>
    </lineage>
</organism>
<dbReference type="EMBL" id="CP051206">
    <property type="protein sequence ID" value="QJB44242.1"/>
    <property type="molecule type" value="Genomic_DNA"/>
</dbReference>
<dbReference type="InterPro" id="IPR050194">
    <property type="entry name" value="Glycosyltransferase_grp1"/>
</dbReference>
<dbReference type="RefSeq" id="WP_168695535.1">
    <property type="nucleotide sequence ID" value="NZ_CP051206.1"/>
</dbReference>
<sequence>MNKNNLHLWFPNLFAFTGGIQTYCCFFLKAIQNIYPDTDYDIFIKHDRHSSPNFSTLAPTRFHFAGSIPLPLRTVAFAVQLIGWGIWKRPKLIITGHLNFTVAAYWLKRLTNIPYWTVAHGIEAWDIKNSALQTALHHADLILAVSGYTRDRLLREQNLDPDKISVLYNTFDADKFVPASKPTYLLDRYQLKPEQPTILTVGRLSASEQYKGYDQIIRAIPKIRDLIPDVHYIIVGKGDDKLRIDQLITELKLETCVTLAGFVPDAELCDYYNLCDLFAMPSKGEGFGIVYLEALACGKPVLGSNQDAAVDALCHGKLGALVNPDDVDEIAQTIIQILQSTYPNPLMYQPESLRQQVIDTFGFEQFQKTLAGYLHRLLNPNHKIRKPGNKFLR</sequence>
<accession>A0A6H2BXD5</accession>
<dbReference type="PANTHER" id="PTHR45947">
    <property type="entry name" value="SULFOQUINOVOSYL TRANSFERASE SQD2"/>
    <property type="match status" value="1"/>
</dbReference>
<dbReference type="Proteomes" id="UP000502433">
    <property type="component" value="Chromosome"/>
</dbReference>
<evidence type="ECO:0000313" key="3">
    <source>
        <dbReference type="EMBL" id="QJB44242.1"/>
    </source>
</evidence>
<evidence type="ECO:0000259" key="2">
    <source>
        <dbReference type="Pfam" id="PF13439"/>
    </source>
</evidence>
<reference evidence="3 4" key="1">
    <citation type="submission" date="2020-04" db="EMBL/GenBank/DDBJ databases">
        <title>Genome-Wide Identification of 5-Methylcytosine Sites in Bacterial Genomes By High-Throughput Sequencing of MspJI Restriction Fragments.</title>
        <authorList>
            <person name="Wu V."/>
        </authorList>
    </citation>
    <scope>NUCLEOTIDE SEQUENCE [LARGE SCALE GENOMIC DNA]</scope>
    <source>
        <strain evidence="3 4">CCAP 1403/13f</strain>
    </source>
</reference>
<gene>
    <name evidence="3" type="ORF">HGD76_08615</name>
</gene>
<dbReference type="PANTHER" id="PTHR45947:SF3">
    <property type="entry name" value="SULFOQUINOVOSYL TRANSFERASE SQD2"/>
    <property type="match status" value="1"/>
</dbReference>
<reference evidence="3 4" key="2">
    <citation type="submission" date="2020-04" db="EMBL/GenBank/DDBJ databases">
        <authorList>
            <person name="Fomenkov A."/>
            <person name="Anton B.P."/>
            <person name="Roberts R.J."/>
        </authorList>
    </citation>
    <scope>NUCLEOTIDE SEQUENCE [LARGE SCALE GENOMIC DNA]</scope>
    <source>
        <strain evidence="3 4">CCAP 1403/13f</strain>
    </source>
</reference>
<dbReference type="Pfam" id="PF13439">
    <property type="entry name" value="Glyco_transf_4"/>
    <property type="match status" value="1"/>
</dbReference>
<keyword evidence="3" id="KW-0808">Transferase</keyword>
<feature type="domain" description="Glycosyltransferase subfamily 4-like N-terminal" evidence="2">
    <location>
        <begin position="38"/>
        <end position="174"/>
    </location>
</feature>
<dbReference type="Pfam" id="PF00534">
    <property type="entry name" value="Glycos_transf_1"/>
    <property type="match status" value="1"/>
</dbReference>
<evidence type="ECO:0000313" key="4">
    <source>
        <dbReference type="Proteomes" id="UP000502433"/>
    </source>
</evidence>